<organism evidence="1">
    <name type="scientific">Vitrella brassicaformis</name>
    <dbReference type="NCBI Taxonomy" id="1169539"/>
    <lineage>
        <taxon>Eukaryota</taxon>
        <taxon>Sar</taxon>
        <taxon>Alveolata</taxon>
        <taxon>Colpodellida</taxon>
        <taxon>Vitrellaceae</taxon>
        <taxon>Vitrella</taxon>
    </lineage>
</organism>
<dbReference type="EMBL" id="HBGB01047870">
    <property type="protein sequence ID" value="CAD9073017.1"/>
    <property type="molecule type" value="Transcribed_RNA"/>
</dbReference>
<sequence length="125" mass="14408">MRSPRGIDHRHHAEHRHEYWDAPSSWVPLQLLQAADCRRWLSVPLRGRRGEMHGSKGSGSLSMSHKNTVATASLASSVQGLGCRLRRKNKEGRKGPERWEMLAEMASTMMLKRRGRAPRWMVKIW</sequence>
<evidence type="ECO:0000313" key="1">
    <source>
        <dbReference type="EMBL" id="CAD9073017.1"/>
    </source>
</evidence>
<accession>A0A7S1KG88</accession>
<name>A0A7S1KG88_9ALVE</name>
<protein>
    <submittedName>
        <fullName evidence="1">Uncharacterized protein</fullName>
    </submittedName>
</protein>
<gene>
    <name evidence="1" type="ORF">VBRA1451_LOCUS28100</name>
</gene>
<dbReference type="AlphaFoldDB" id="A0A7S1KG88"/>
<proteinExistence type="predicted"/>
<reference evidence="1" key="1">
    <citation type="submission" date="2021-01" db="EMBL/GenBank/DDBJ databases">
        <authorList>
            <person name="Corre E."/>
            <person name="Pelletier E."/>
            <person name="Niang G."/>
            <person name="Scheremetjew M."/>
            <person name="Finn R."/>
            <person name="Kale V."/>
            <person name="Holt S."/>
            <person name="Cochrane G."/>
            <person name="Meng A."/>
            <person name="Brown T."/>
            <person name="Cohen L."/>
        </authorList>
    </citation>
    <scope>NUCLEOTIDE SEQUENCE</scope>
    <source>
        <strain evidence="1">CCMP3346</strain>
    </source>
</reference>